<keyword evidence="2" id="KW-1185">Reference proteome</keyword>
<sequence length="56" mass="6622">MKFLLSLATKWEDVLDLKNLKFHHLSGAMTNEFYRISWPIEKENVSRVLVRLCGKD</sequence>
<dbReference type="Proteomes" id="UP001371456">
    <property type="component" value="Unassembled WGS sequence"/>
</dbReference>
<evidence type="ECO:0000313" key="2">
    <source>
        <dbReference type="Proteomes" id="UP001371456"/>
    </source>
</evidence>
<dbReference type="Gene3D" id="3.30.200.20">
    <property type="entry name" value="Phosphorylase Kinase, domain 1"/>
    <property type="match status" value="1"/>
</dbReference>
<proteinExistence type="predicted"/>
<name>A0AAN8YLA5_SOLBU</name>
<reference evidence="1 2" key="1">
    <citation type="submission" date="2024-02" db="EMBL/GenBank/DDBJ databases">
        <title>de novo genome assembly of Solanum bulbocastanum strain 11H21.</title>
        <authorList>
            <person name="Hosaka A.J."/>
        </authorList>
    </citation>
    <scope>NUCLEOTIDE SEQUENCE [LARGE SCALE GENOMIC DNA]</scope>
    <source>
        <tissue evidence="1">Young leaves</tissue>
    </source>
</reference>
<comment type="caution">
    <text evidence="1">The sequence shown here is derived from an EMBL/GenBank/DDBJ whole genome shotgun (WGS) entry which is preliminary data.</text>
</comment>
<organism evidence="1 2">
    <name type="scientific">Solanum bulbocastanum</name>
    <name type="common">Wild potato</name>
    <dbReference type="NCBI Taxonomy" id="147425"/>
    <lineage>
        <taxon>Eukaryota</taxon>
        <taxon>Viridiplantae</taxon>
        <taxon>Streptophyta</taxon>
        <taxon>Embryophyta</taxon>
        <taxon>Tracheophyta</taxon>
        <taxon>Spermatophyta</taxon>
        <taxon>Magnoliopsida</taxon>
        <taxon>eudicotyledons</taxon>
        <taxon>Gunneridae</taxon>
        <taxon>Pentapetalae</taxon>
        <taxon>asterids</taxon>
        <taxon>lamiids</taxon>
        <taxon>Solanales</taxon>
        <taxon>Solanaceae</taxon>
        <taxon>Solanoideae</taxon>
        <taxon>Solaneae</taxon>
        <taxon>Solanum</taxon>
    </lineage>
</organism>
<dbReference type="EMBL" id="JBANQN010000003">
    <property type="protein sequence ID" value="KAK6793168.1"/>
    <property type="molecule type" value="Genomic_DNA"/>
</dbReference>
<dbReference type="AlphaFoldDB" id="A0AAN8YLA5"/>
<protein>
    <submittedName>
        <fullName evidence="1">Uncharacterized protein</fullName>
    </submittedName>
</protein>
<accession>A0AAN8YLA5</accession>
<gene>
    <name evidence="1" type="ORF">RDI58_006621</name>
</gene>
<evidence type="ECO:0000313" key="1">
    <source>
        <dbReference type="EMBL" id="KAK6793168.1"/>
    </source>
</evidence>